<proteinExistence type="predicted"/>
<evidence type="ECO:0000313" key="3">
    <source>
        <dbReference type="EMBL" id="PKF68541.1"/>
    </source>
</evidence>
<evidence type="ECO:0000313" key="4">
    <source>
        <dbReference type="Proteomes" id="UP000233249"/>
    </source>
</evidence>
<comment type="caution">
    <text evidence="3">The sequence shown here is derived from an EMBL/GenBank/DDBJ whole genome shotgun (WGS) entry which is preliminary data.</text>
</comment>
<name>A0A2N0X758_9CORY</name>
<evidence type="ECO:0000256" key="1">
    <source>
        <dbReference type="SAM" id="MobiDB-lite"/>
    </source>
</evidence>
<accession>A0A2N0X758</accession>
<dbReference type="EMBL" id="PJAF01000016">
    <property type="protein sequence ID" value="PKF68541.1"/>
    <property type="molecule type" value="Genomic_DNA"/>
</dbReference>
<dbReference type="RefSeq" id="WP_101173726.1">
    <property type="nucleotide sequence ID" value="NZ_JAKRKB010000014.1"/>
</dbReference>
<gene>
    <name evidence="3" type="ORF">CXB45_06510</name>
</gene>
<protein>
    <recommendedName>
        <fullName evidence="5">Secreted protein</fullName>
    </recommendedName>
</protein>
<sequence length="111" mass="11356">MFSRKNLAAAAASAVIATGVVAAPAFAEETVDPEYSVATVETQPGAEVDPDYSVTETKDIKDEGSSDFDLSELSSGSSSEDEAKGDSEGSVSADTLSFLGKAIEFLKGLLG</sequence>
<feature type="region of interest" description="Disordered" evidence="1">
    <location>
        <begin position="36"/>
        <end position="92"/>
    </location>
</feature>
<dbReference type="STRING" id="1121365.GCA_000375365_00605"/>
<evidence type="ECO:0008006" key="5">
    <source>
        <dbReference type="Google" id="ProtNLM"/>
    </source>
</evidence>
<evidence type="ECO:0000256" key="2">
    <source>
        <dbReference type="SAM" id="SignalP"/>
    </source>
</evidence>
<organism evidence="3 4">
    <name type="scientific">Corynebacterium mastitidis</name>
    <dbReference type="NCBI Taxonomy" id="161890"/>
    <lineage>
        <taxon>Bacteria</taxon>
        <taxon>Bacillati</taxon>
        <taxon>Actinomycetota</taxon>
        <taxon>Actinomycetes</taxon>
        <taxon>Mycobacteriales</taxon>
        <taxon>Corynebacteriaceae</taxon>
        <taxon>Corynebacterium</taxon>
    </lineage>
</organism>
<dbReference type="AlphaFoldDB" id="A0A2N0X758"/>
<dbReference type="Proteomes" id="UP000233249">
    <property type="component" value="Unassembled WGS sequence"/>
</dbReference>
<feature type="chain" id="PRO_5014599143" description="Secreted protein" evidence="2">
    <location>
        <begin position="28"/>
        <end position="111"/>
    </location>
</feature>
<feature type="signal peptide" evidence="2">
    <location>
        <begin position="1"/>
        <end position="27"/>
    </location>
</feature>
<keyword evidence="2" id="KW-0732">Signal</keyword>
<reference evidence="3 4" key="1">
    <citation type="submission" date="2017-12" db="EMBL/GenBank/DDBJ databases">
        <title>Corynebacterium mastitidis 16-1433 Genome.</title>
        <authorList>
            <person name="Gulvik C.A."/>
        </authorList>
    </citation>
    <scope>NUCLEOTIDE SEQUENCE [LARGE SCALE GENOMIC DNA]</scope>
    <source>
        <strain evidence="3 4">16-1433</strain>
    </source>
</reference>